<keyword evidence="8" id="KW-1133">Transmembrane helix</keyword>
<dbReference type="SUPFAM" id="SSF55874">
    <property type="entry name" value="ATPase domain of HSP90 chaperone/DNA topoisomerase II/histidine kinase"/>
    <property type="match status" value="1"/>
</dbReference>
<evidence type="ECO:0000259" key="11">
    <source>
        <dbReference type="PROSITE" id="PS50113"/>
    </source>
</evidence>
<gene>
    <name evidence="12" type="ordered locus">Daro_0420</name>
</gene>
<evidence type="ECO:0000256" key="4">
    <source>
        <dbReference type="ARBA" id="ARBA00023012"/>
    </source>
</evidence>
<dbReference type="PANTHER" id="PTHR45339">
    <property type="entry name" value="HYBRID SIGNAL TRANSDUCTION HISTIDINE KINASE J"/>
    <property type="match status" value="1"/>
</dbReference>
<feature type="modified residue" description="4-aspartylphosphate" evidence="7">
    <location>
        <position position="711"/>
    </location>
</feature>
<dbReference type="eggNOG" id="COG0745">
    <property type="taxonomic scope" value="Bacteria"/>
</dbReference>
<comment type="function">
    <text evidence="5">Member of the two-component regulatory system BvgS/BvgA. Phosphorylates BvgA via a four-step phosphorelay in response to environmental signals.</text>
</comment>
<dbReference type="InterPro" id="IPR013656">
    <property type="entry name" value="PAS_4"/>
</dbReference>
<name>Q47J04_DECAR</name>
<dbReference type="InterPro" id="IPR003661">
    <property type="entry name" value="HisK_dim/P_dom"/>
</dbReference>
<dbReference type="Pfam" id="PF00512">
    <property type="entry name" value="HisKA"/>
    <property type="match status" value="1"/>
</dbReference>
<keyword evidence="8" id="KW-0812">Transmembrane</keyword>
<sequence length="787" mass="86898">MKRDFFSLAGFGEAASKLPIERRIHLIRIETFFGHAPGNAIRIALVSLIFTTALEKSGAGQNTIFAWIGVTLLTCLAMIGYEAWVRHVGLSIDNAESHLRRRRLLGLFAAVSVATGTVLVPVDADPLYHALAVFLAYGMVSVTALAYAVLQRFYTEIALIASGPVLVRYVWLWHEKGDSFFGFLAIVIVFTTALILFRGAANTRWTTQAIEGYLQLHDEIVERCRIEAALAAAEENASRLAAMLRLMCDNVPDMIWAKDLEGRYLFANQAMASCLLCASDTGEPVGKTDLFFAERERAAHPEDSQWFTFGEQCLATDLETLRRGVPSAFEEMGNVRGRYLCIDAFKAPFVDGSGQVIGTVGSARDITERKQVERELAKYRENLEGVVRERTRELTVAKDLAETANRAKSAFLANMSHEIRTPLNAITGMAYLMRRDGVSEKQGERLDRIDAAGQHLLEIIHDVLSLSQIEAGRMTLEAKPLDLSVVCTGALEVLADEARRKGLSLRQEFGELPVGLHGDAVRLRQSLLNYLGNAVKFTEAGSVVLRCHELSRNDSGHLIRFEVVDSGPGMSPESRTQLFQPFHQVDSSSTRVHGGTGLGLVITRRLAQLMGGDAGCDSTPGVGSRFWFTVCLADGEPAPNASEGAVVNAANELLRHRFAGRSVLLAEDSWVNREVVVEMLEDQLLVVDVVENGVAAVERVRERDYDLVLMDVQMPEMDGLEATRRIRAMPQRERLPIIALTANAFAEDRQACLEAGMNDYLAKPFSPDKLFARVLHWLLEAERQAGH</sequence>
<dbReference type="PROSITE" id="PS50113">
    <property type="entry name" value="PAC"/>
    <property type="match status" value="1"/>
</dbReference>
<dbReference type="PANTHER" id="PTHR45339:SF5">
    <property type="entry name" value="HISTIDINE KINASE"/>
    <property type="match status" value="1"/>
</dbReference>
<dbReference type="Pfam" id="PF00072">
    <property type="entry name" value="Response_reg"/>
    <property type="match status" value="1"/>
</dbReference>
<dbReference type="Gene3D" id="3.30.450.20">
    <property type="entry name" value="PAS domain"/>
    <property type="match status" value="1"/>
</dbReference>
<dbReference type="InterPro" id="IPR004358">
    <property type="entry name" value="Sig_transdc_His_kin-like_C"/>
</dbReference>
<dbReference type="FunFam" id="3.30.565.10:FF:000010">
    <property type="entry name" value="Sensor histidine kinase RcsC"/>
    <property type="match status" value="1"/>
</dbReference>
<dbReference type="CDD" id="cd16922">
    <property type="entry name" value="HATPase_EvgS-ArcB-TorS-like"/>
    <property type="match status" value="1"/>
</dbReference>
<dbReference type="InterPro" id="IPR011006">
    <property type="entry name" value="CheY-like_superfamily"/>
</dbReference>
<keyword evidence="8" id="KW-0472">Membrane</keyword>
<dbReference type="KEGG" id="dar:Daro_0420"/>
<feature type="domain" description="Histidine kinase" evidence="9">
    <location>
        <begin position="414"/>
        <end position="634"/>
    </location>
</feature>
<dbReference type="InterPro" id="IPR035965">
    <property type="entry name" value="PAS-like_dom_sf"/>
</dbReference>
<evidence type="ECO:0000256" key="6">
    <source>
        <dbReference type="ARBA" id="ARBA00070152"/>
    </source>
</evidence>
<dbReference type="CDD" id="cd00130">
    <property type="entry name" value="PAS"/>
    <property type="match status" value="1"/>
</dbReference>
<feature type="transmembrane region" description="Helical" evidence="8">
    <location>
        <begin position="64"/>
        <end position="84"/>
    </location>
</feature>
<dbReference type="PRINTS" id="PR00344">
    <property type="entry name" value="BCTRLSENSOR"/>
</dbReference>
<dbReference type="SMART" id="SM00448">
    <property type="entry name" value="REC"/>
    <property type="match status" value="1"/>
</dbReference>
<dbReference type="STRING" id="159087.Daro_0420"/>
<dbReference type="PROSITE" id="PS50109">
    <property type="entry name" value="HIS_KIN"/>
    <property type="match status" value="1"/>
</dbReference>
<dbReference type="InterPro" id="IPR000014">
    <property type="entry name" value="PAS"/>
</dbReference>
<dbReference type="EC" id="2.7.13.3" evidence="2"/>
<feature type="transmembrane region" description="Helical" evidence="8">
    <location>
        <begin position="128"/>
        <end position="150"/>
    </location>
</feature>
<dbReference type="Pfam" id="PF08448">
    <property type="entry name" value="PAS_4"/>
    <property type="match status" value="1"/>
</dbReference>
<dbReference type="SMART" id="SM00388">
    <property type="entry name" value="HisKA"/>
    <property type="match status" value="1"/>
</dbReference>
<evidence type="ECO:0000259" key="9">
    <source>
        <dbReference type="PROSITE" id="PS50109"/>
    </source>
</evidence>
<dbReference type="PROSITE" id="PS50110">
    <property type="entry name" value="RESPONSE_REGULATORY"/>
    <property type="match status" value="1"/>
</dbReference>
<dbReference type="eggNOG" id="COG3829">
    <property type="taxonomic scope" value="Bacteria"/>
</dbReference>
<evidence type="ECO:0000256" key="5">
    <source>
        <dbReference type="ARBA" id="ARBA00058004"/>
    </source>
</evidence>
<organism evidence="12">
    <name type="scientific">Dechloromonas aromatica (strain RCB)</name>
    <dbReference type="NCBI Taxonomy" id="159087"/>
    <lineage>
        <taxon>Bacteria</taxon>
        <taxon>Pseudomonadati</taxon>
        <taxon>Pseudomonadota</taxon>
        <taxon>Betaproteobacteria</taxon>
        <taxon>Rhodocyclales</taxon>
        <taxon>Azonexaceae</taxon>
        <taxon>Dechloromonas</taxon>
    </lineage>
</organism>
<feature type="domain" description="Response regulatory" evidence="10">
    <location>
        <begin position="662"/>
        <end position="778"/>
    </location>
</feature>
<dbReference type="Gene3D" id="1.10.287.130">
    <property type="match status" value="1"/>
</dbReference>
<dbReference type="eggNOG" id="COG0642">
    <property type="taxonomic scope" value="Bacteria"/>
</dbReference>
<dbReference type="SUPFAM" id="SSF47384">
    <property type="entry name" value="Homodimeric domain of signal transducing histidine kinase"/>
    <property type="match status" value="1"/>
</dbReference>
<dbReference type="InterPro" id="IPR000700">
    <property type="entry name" value="PAS-assoc_C"/>
</dbReference>
<keyword evidence="4" id="KW-0902">Two-component regulatory system</keyword>
<reference evidence="12" key="1">
    <citation type="submission" date="2005-08" db="EMBL/GenBank/DDBJ databases">
        <title>Complete sequence of Dechloromonas aromatica RCB.</title>
        <authorList>
            <person name="Salinero K.K."/>
            <person name="Copeland A."/>
            <person name="Lucas S."/>
            <person name="Lapidus A."/>
            <person name="Barry K."/>
            <person name="Detter J.C."/>
            <person name="Glavina T."/>
            <person name="Hammon N."/>
            <person name="Israni S."/>
            <person name="Pitluck S."/>
            <person name="Di Bartolo G."/>
            <person name="Trong S."/>
            <person name="Schmutz J."/>
            <person name="Larimer F."/>
            <person name="Land M."/>
            <person name="Ivanova N."/>
            <person name="Richardson P."/>
        </authorList>
    </citation>
    <scope>NUCLEOTIDE SEQUENCE</scope>
    <source>
        <strain evidence="12">RCB</strain>
    </source>
</reference>
<evidence type="ECO:0000256" key="3">
    <source>
        <dbReference type="ARBA" id="ARBA00022553"/>
    </source>
</evidence>
<feature type="transmembrane region" description="Helical" evidence="8">
    <location>
        <begin position="180"/>
        <end position="197"/>
    </location>
</feature>
<dbReference type="GO" id="GO:0000155">
    <property type="term" value="F:phosphorelay sensor kinase activity"/>
    <property type="evidence" value="ECO:0007669"/>
    <property type="project" value="InterPro"/>
</dbReference>
<evidence type="ECO:0000256" key="7">
    <source>
        <dbReference type="PROSITE-ProRule" id="PRU00169"/>
    </source>
</evidence>
<feature type="transmembrane region" description="Helical" evidence="8">
    <location>
        <begin position="32"/>
        <end position="52"/>
    </location>
</feature>
<dbReference type="SMART" id="SM00387">
    <property type="entry name" value="HATPase_c"/>
    <property type="match status" value="1"/>
</dbReference>
<dbReference type="OrthoDB" id="8552871at2"/>
<dbReference type="InterPro" id="IPR036097">
    <property type="entry name" value="HisK_dim/P_sf"/>
</dbReference>
<dbReference type="InterPro" id="IPR003594">
    <property type="entry name" value="HATPase_dom"/>
</dbReference>
<evidence type="ECO:0000259" key="10">
    <source>
        <dbReference type="PROSITE" id="PS50110"/>
    </source>
</evidence>
<evidence type="ECO:0000256" key="8">
    <source>
        <dbReference type="SAM" id="Phobius"/>
    </source>
</evidence>
<feature type="domain" description="PAC" evidence="11">
    <location>
        <begin position="323"/>
        <end position="378"/>
    </location>
</feature>
<dbReference type="CDD" id="cd17546">
    <property type="entry name" value="REC_hyHK_CKI1_RcsC-like"/>
    <property type="match status" value="1"/>
</dbReference>
<accession>Q47J04</accession>
<dbReference type="InterPro" id="IPR001789">
    <property type="entry name" value="Sig_transdc_resp-reg_receiver"/>
</dbReference>
<dbReference type="InterPro" id="IPR005467">
    <property type="entry name" value="His_kinase_dom"/>
</dbReference>
<dbReference type="Pfam" id="PF02518">
    <property type="entry name" value="HATPase_c"/>
    <property type="match status" value="1"/>
</dbReference>
<evidence type="ECO:0000256" key="2">
    <source>
        <dbReference type="ARBA" id="ARBA00012438"/>
    </source>
</evidence>
<comment type="catalytic activity">
    <reaction evidence="1">
        <text>ATP + protein L-histidine = ADP + protein N-phospho-L-histidine.</text>
        <dbReference type="EC" id="2.7.13.3"/>
    </reaction>
</comment>
<dbReference type="AlphaFoldDB" id="Q47J04"/>
<dbReference type="SUPFAM" id="SSF52172">
    <property type="entry name" value="CheY-like"/>
    <property type="match status" value="1"/>
</dbReference>
<dbReference type="Gene3D" id="3.30.565.10">
    <property type="entry name" value="Histidine kinase-like ATPase, C-terminal domain"/>
    <property type="match status" value="1"/>
</dbReference>
<evidence type="ECO:0000313" key="12">
    <source>
        <dbReference type="EMBL" id="AAZ45177.1"/>
    </source>
</evidence>
<proteinExistence type="predicted"/>
<feature type="transmembrane region" description="Helical" evidence="8">
    <location>
        <begin position="104"/>
        <end position="122"/>
    </location>
</feature>
<evidence type="ECO:0000256" key="1">
    <source>
        <dbReference type="ARBA" id="ARBA00000085"/>
    </source>
</evidence>
<dbReference type="Gene3D" id="3.40.50.2300">
    <property type="match status" value="1"/>
</dbReference>
<protein>
    <recommendedName>
        <fullName evidence="6">Virulence sensor protein BvgS</fullName>
        <ecNumber evidence="2">2.7.13.3</ecNumber>
    </recommendedName>
</protein>
<keyword evidence="3 7" id="KW-0597">Phosphoprotein</keyword>
<dbReference type="CDD" id="cd00082">
    <property type="entry name" value="HisKA"/>
    <property type="match status" value="1"/>
</dbReference>
<dbReference type="InterPro" id="IPR036890">
    <property type="entry name" value="HATPase_C_sf"/>
</dbReference>
<dbReference type="SUPFAM" id="SSF55785">
    <property type="entry name" value="PYP-like sensor domain (PAS domain)"/>
    <property type="match status" value="1"/>
</dbReference>
<dbReference type="HOGENOM" id="CLU_000445_114_15_4"/>
<dbReference type="EMBL" id="CP000089">
    <property type="protein sequence ID" value="AAZ45177.1"/>
    <property type="molecule type" value="Genomic_DNA"/>
</dbReference>